<proteinExistence type="predicted"/>
<evidence type="ECO:0000313" key="4">
    <source>
        <dbReference type="Proteomes" id="UP000231702"/>
    </source>
</evidence>
<feature type="region of interest" description="Disordered" evidence="1">
    <location>
        <begin position="1"/>
        <end position="22"/>
    </location>
</feature>
<evidence type="ECO:0000313" key="2">
    <source>
        <dbReference type="EMBL" id="PJE30785.1"/>
    </source>
</evidence>
<accession>A0A285J9S5</accession>
<gene>
    <name evidence="2" type="ORF">CVM39_04890</name>
    <name evidence="3" type="ORF">SAMN06297129_3309</name>
</gene>
<reference evidence="3" key="1">
    <citation type="submission" date="2017-09" db="EMBL/GenBank/DDBJ databases">
        <authorList>
            <person name="Ehlers B."/>
            <person name="Leendertz F.H."/>
        </authorList>
    </citation>
    <scope>NUCLEOTIDE SEQUENCE [LARGE SCALE GENOMIC DNA]</scope>
    <source>
        <strain evidence="3">CGMCC 1.12662</strain>
    </source>
</reference>
<sequence>MNEPRSTDSRATIGHNQGPTMDGGRQFRLYSWSRAQASHREAQLPLAIHRMRIARARELGLAYSDYARIRASSGRDVSGFLISSNALGVFSNAAPPQPRITERLQALRHVLRIGLAHPPLDPRLLLERVAGLDLAFAAPPLLGTFAEIRAALSRAQGQLPAASLVAVTALGLEQEWLAAGGLGATLPAEALFG</sequence>
<dbReference type="OrthoDB" id="7644647at2"/>
<dbReference type="AlphaFoldDB" id="A0A285J9S5"/>
<dbReference type="Proteomes" id="UP000231655">
    <property type="component" value="Unassembled WGS sequence"/>
</dbReference>
<organism evidence="3">
    <name type="scientific">Pseudooceanicola antarcticus</name>
    <dbReference type="NCBI Taxonomy" id="1247613"/>
    <lineage>
        <taxon>Bacteria</taxon>
        <taxon>Pseudomonadati</taxon>
        <taxon>Pseudomonadota</taxon>
        <taxon>Alphaproteobacteria</taxon>
        <taxon>Rhodobacterales</taxon>
        <taxon>Paracoccaceae</taxon>
        <taxon>Pseudooceanicola</taxon>
    </lineage>
</organism>
<dbReference type="RefSeq" id="WP_097147013.1">
    <property type="nucleotide sequence ID" value="NZ_OBEA01000007.1"/>
</dbReference>
<dbReference type="Proteomes" id="UP000231702">
    <property type="component" value="Unassembled WGS sequence"/>
</dbReference>
<evidence type="ECO:0000256" key="1">
    <source>
        <dbReference type="SAM" id="MobiDB-lite"/>
    </source>
</evidence>
<reference evidence="2 4" key="2">
    <citation type="journal article" date="2018" name="Int. J. Syst. Evol. Microbiol.">
        <title>Pseudooceanicola lipolyticus sp. nov., a marine alphaproteobacterium, reclassification of Oceanicola flagellatus as Pseudooceanicola flagellatus comb. nov. and emended description of the genus Pseudooceanicola.</title>
        <authorList>
            <person name="Huang M.-M."/>
            <person name="Guo L.-L."/>
            <person name="Wu Y.-H."/>
            <person name="Lai Q.-L."/>
            <person name="Shao Z.-Z."/>
            <person name="Wang C.-S."/>
            <person name="Wu M."/>
            <person name="Xu X.-W."/>
        </authorList>
    </citation>
    <scope>NUCLEOTIDE SEQUENCE [LARGE SCALE GENOMIC DNA]</scope>
    <source>
        <strain evidence="2 4">Ar-45</strain>
    </source>
</reference>
<dbReference type="EMBL" id="OBEA01000007">
    <property type="protein sequence ID" value="SNY56998.1"/>
    <property type="molecule type" value="Genomic_DNA"/>
</dbReference>
<keyword evidence="4" id="KW-1185">Reference proteome</keyword>
<protein>
    <submittedName>
        <fullName evidence="3">Uncharacterized protein</fullName>
    </submittedName>
</protein>
<name>A0A285J9S5_9RHOB</name>
<evidence type="ECO:0000313" key="3">
    <source>
        <dbReference type="EMBL" id="SNY56998.1"/>
    </source>
</evidence>
<dbReference type="EMBL" id="PGTD01000012">
    <property type="protein sequence ID" value="PJE30785.1"/>
    <property type="molecule type" value="Genomic_DNA"/>
</dbReference>